<organism evidence="1 2">
    <name type="scientific">Helicobacter cinaedi CCUG 18818 = ATCC BAA-847</name>
    <dbReference type="NCBI Taxonomy" id="537971"/>
    <lineage>
        <taxon>Bacteria</taxon>
        <taxon>Pseudomonadati</taxon>
        <taxon>Campylobacterota</taxon>
        <taxon>Epsilonproteobacteria</taxon>
        <taxon>Campylobacterales</taxon>
        <taxon>Helicobacteraceae</taxon>
        <taxon>Helicobacter</taxon>
    </lineage>
</organism>
<dbReference type="Pfam" id="PF14113">
    <property type="entry name" value="Tae4"/>
    <property type="match status" value="1"/>
</dbReference>
<evidence type="ECO:0000313" key="2">
    <source>
        <dbReference type="Proteomes" id="UP000006036"/>
    </source>
</evidence>
<protein>
    <recommendedName>
        <fullName evidence="3">Type VI secretion system amidase effector protein Tae4</fullName>
    </recommendedName>
</protein>
<dbReference type="Gene3D" id="3.90.1720.70">
    <property type="match status" value="1"/>
</dbReference>
<name>A0AAI8MNC4_9HELI</name>
<proteinExistence type="predicted"/>
<dbReference type="RefSeq" id="WP_015453690.1">
    <property type="nucleotide sequence ID" value="NC_020555.1"/>
</dbReference>
<dbReference type="Proteomes" id="UP000006036">
    <property type="component" value="Chromosome 1"/>
</dbReference>
<dbReference type="EMBL" id="AP012492">
    <property type="protein sequence ID" value="BAM32784.1"/>
    <property type="molecule type" value="Genomic_DNA"/>
</dbReference>
<evidence type="ECO:0008006" key="3">
    <source>
        <dbReference type="Google" id="ProtNLM"/>
    </source>
</evidence>
<dbReference type="AlphaFoldDB" id="A0AAI8MNC4"/>
<sequence>MSNICKVKCGDKEATIKIQRPSFKEVRKEYDKINTANPNDENLQETFRQGIVDNGIWRGKTEKISKNTAENIIQSIKDGQYDDNVWQRYALVGGKPLSEYINYKDFFRFGYVYQDYSNTCAMQVSYALNYGGMPLHTEIKVKEYNSMYGRGEKYLYILGADYMGRYLNDKWGKAEISITATDSGKTAALEQIKDKKGIVVMKGNYSHTTLWNGSKFVDVENGMARNYYLTNIGTAKLELWELK</sequence>
<accession>A0AAI8MNC4</accession>
<dbReference type="InterPro" id="IPR025562">
    <property type="entry name" value="Tae4"/>
</dbReference>
<gene>
    <name evidence="1" type="ORF">HCBAA847_1554</name>
</gene>
<reference evidence="1 2" key="1">
    <citation type="journal article" date="2012" name="J. Bacteriol.">
        <title>Complete Genome Sequence of Helicobacter cinaedi Type Strain ATCC BAA-847.</title>
        <authorList>
            <person name="Miyoshi-Akiyama T."/>
            <person name="Takeshita N."/>
            <person name="Ohmagari N."/>
            <person name="Kirikae T."/>
        </authorList>
    </citation>
    <scope>NUCLEOTIDE SEQUENCE [LARGE SCALE GENOMIC DNA]</scope>
    <source>
        <strain evidence="1 2">ATCC BAA-847</strain>
    </source>
</reference>
<dbReference type="KEGG" id="hcb:HCBAA847_1554"/>
<evidence type="ECO:0000313" key="1">
    <source>
        <dbReference type="EMBL" id="BAM32784.1"/>
    </source>
</evidence>